<keyword evidence="3" id="KW-1185">Reference proteome</keyword>
<name>A0A7G8LQK0_9CAUD</name>
<dbReference type="EMBL" id="MT776810">
    <property type="protein sequence ID" value="QNJ59522.1"/>
    <property type="molecule type" value="Genomic_DNA"/>
</dbReference>
<dbReference type="GeneID" id="77939392"/>
<dbReference type="Proteomes" id="UP000515870">
    <property type="component" value="Segment"/>
</dbReference>
<evidence type="ECO:0000313" key="3">
    <source>
        <dbReference type="Proteomes" id="UP000515870"/>
    </source>
</evidence>
<gene>
    <name evidence="2" type="primary">22</name>
    <name evidence="2" type="ORF">SEA_BIGCHUNGUS_22</name>
</gene>
<dbReference type="KEGG" id="vg:77939392"/>
<feature type="compositionally biased region" description="Polar residues" evidence="1">
    <location>
        <begin position="69"/>
        <end position="79"/>
    </location>
</feature>
<evidence type="ECO:0000313" key="2">
    <source>
        <dbReference type="EMBL" id="QNJ59522.1"/>
    </source>
</evidence>
<proteinExistence type="predicted"/>
<protein>
    <submittedName>
        <fullName evidence="2">Uncharacterized protein</fullName>
    </submittedName>
</protein>
<evidence type="ECO:0000256" key="1">
    <source>
        <dbReference type="SAM" id="MobiDB-lite"/>
    </source>
</evidence>
<organism evidence="2 3">
    <name type="scientific">Gordonia phage BigChungus</name>
    <dbReference type="NCBI Taxonomy" id="2762389"/>
    <lineage>
        <taxon>Viruses</taxon>
        <taxon>Duplodnaviria</taxon>
        <taxon>Heunggongvirae</taxon>
        <taxon>Uroviricota</taxon>
        <taxon>Caudoviricetes</taxon>
        <taxon>Ponsvirus</taxon>
        <taxon>Ponsvirus bigchungus</taxon>
    </lineage>
</organism>
<accession>A0A7G8LQK0</accession>
<reference evidence="2 3" key="1">
    <citation type="submission" date="2020-07" db="EMBL/GenBank/DDBJ databases">
        <authorList>
            <person name="Herold A.D."/>
            <person name="Miller J.K."/>
            <person name="Mize A.J."/>
            <person name="Chia C.P."/>
            <person name="Gurney S.M.R."/>
            <person name="Garlena R.A."/>
            <person name="Russell D.A."/>
            <person name="Pope W.H."/>
            <person name="Jacobs-Sera D."/>
            <person name="Hatfull G.F."/>
        </authorList>
    </citation>
    <scope>NUCLEOTIDE SEQUENCE [LARGE SCALE GENOMIC DNA]</scope>
</reference>
<sequence length="79" mass="8366">MSKPSMAVPGWVVWVIVVSISLSWVANAAARVFVAGYEPNAGIDTLMLAVVGFLLATRKGGDDDEDDSPTNNNSEKGKE</sequence>
<dbReference type="RefSeq" id="YP_010663370.1">
    <property type="nucleotide sequence ID" value="NC_070896.1"/>
</dbReference>
<feature type="region of interest" description="Disordered" evidence="1">
    <location>
        <begin position="58"/>
        <end position="79"/>
    </location>
</feature>